<feature type="non-terminal residue" evidence="2">
    <location>
        <position position="1"/>
    </location>
</feature>
<evidence type="ECO:0000313" key="2">
    <source>
        <dbReference type="EMBL" id="OWY98807.1"/>
    </source>
</evidence>
<dbReference type="STRING" id="4795.A0A225V1I7"/>
<organism evidence="2 3">
    <name type="scientific">Phytophthora megakarya</name>
    <dbReference type="NCBI Taxonomy" id="4795"/>
    <lineage>
        <taxon>Eukaryota</taxon>
        <taxon>Sar</taxon>
        <taxon>Stramenopiles</taxon>
        <taxon>Oomycota</taxon>
        <taxon>Peronosporomycetes</taxon>
        <taxon>Peronosporales</taxon>
        <taxon>Peronosporaceae</taxon>
        <taxon>Phytophthora</taxon>
    </lineage>
</organism>
<dbReference type="Proteomes" id="UP000198211">
    <property type="component" value="Unassembled WGS sequence"/>
</dbReference>
<dbReference type="PANTHER" id="PTHR46599:SF3">
    <property type="entry name" value="PIGGYBAC TRANSPOSABLE ELEMENT-DERIVED PROTEIN 4"/>
    <property type="match status" value="1"/>
</dbReference>
<accession>A0A225V1I7</accession>
<dbReference type="PANTHER" id="PTHR46599">
    <property type="entry name" value="PIGGYBAC TRANSPOSABLE ELEMENT-DERIVED PROTEIN 4"/>
    <property type="match status" value="1"/>
</dbReference>
<dbReference type="AlphaFoldDB" id="A0A225V1I7"/>
<evidence type="ECO:0000313" key="3">
    <source>
        <dbReference type="Proteomes" id="UP000198211"/>
    </source>
</evidence>
<dbReference type="EMBL" id="NBNE01009052">
    <property type="protein sequence ID" value="OWY98807.1"/>
    <property type="molecule type" value="Genomic_DNA"/>
</dbReference>
<keyword evidence="3" id="KW-1185">Reference proteome</keyword>
<dbReference type="Pfam" id="PF13843">
    <property type="entry name" value="DDE_Tnp_1_7"/>
    <property type="match status" value="1"/>
</dbReference>
<comment type="caution">
    <text evidence="2">The sequence shown here is derived from an EMBL/GenBank/DDBJ whole genome shotgun (WGS) entry which is preliminary data.</text>
</comment>
<name>A0A225V1I7_9STRA</name>
<protein>
    <recommendedName>
        <fullName evidence="1">PiggyBac transposable element-derived protein domain-containing protein</fullName>
    </recommendedName>
</protein>
<dbReference type="OrthoDB" id="110322at2759"/>
<sequence>FDSERLKDMAQNGWNFLPENTTTAVVDDPIVDKMYDGYCGPSEDIQAVTMSPLSLFTYFLPRSFWRHVASESNRYWKQTLESRLNKMVERENAVMTRPRRSKDALRRKLEKFQRILPHEILQWIGLMLAHALNPRKRFESHWCVAEDGVIPAGTFGKVMSRDRFRDITRYLHFSDNEVPEATKDRAWKIRPILATLERTFNAGYVLGPRVAIDEGMLPSRNRMNPTRQYMKDKPHKWGSKCVMTCCAETGYCKR</sequence>
<proteinExistence type="predicted"/>
<reference evidence="3" key="1">
    <citation type="submission" date="2017-03" db="EMBL/GenBank/DDBJ databases">
        <title>Phytopthora megakarya and P. palmivora, two closely related causual agents of cacao black pod achieved similar genome size and gene model numbers by different mechanisms.</title>
        <authorList>
            <person name="Ali S."/>
            <person name="Shao J."/>
            <person name="Larry D.J."/>
            <person name="Kronmiller B."/>
            <person name="Shen D."/>
            <person name="Strem M.D."/>
            <person name="Melnick R.L."/>
            <person name="Guiltinan M.J."/>
            <person name="Tyler B.M."/>
            <person name="Meinhardt L.W."/>
            <person name="Bailey B.A."/>
        </authorList>
    </citation>
    <scope>NUCLEOTIDE SEQUENCE [LARGE SCALE GENOMIC DNA]</scope>
    <source>
        <strain evidence="3">zdho120</strain>
    </source>
</reference>
<evidence type="ECO:0000259" key="1">
    <source>
        <dbReference type="Pfam" id="PF13843"/>
    </source>
</evidence>
<gene>
    <name evidence="2" type="ORF">PHMEG_00030330</name>
</gene>
<dbReference type="InterPro" id="IPR029526">
    <property type="entry name" value="PGBD"/>
</dbReference>
<feature type="domain" description="PiggyBac transposable element-derived protein" evidence="1">
    <location>
        <begin position="51"/>
        <end position="251"/>
    </location>
</feature>